<protein>
    <recommendedName>
        <fullName evidence="3">F-type type IV conjugative transfer system protein TraH</fullName>
    </recommendedName>
</protein>
<name>A0AAX2AJF4_9BACT</name>
<accession>A0AAX2AJF4</accession>
<reference evidence="1 2" key="1">
    <citation type="submission" date="2017-09" db="EMBL/GenBank/DDBJ databases">
        <title>Genomics of the genus Arcobacter.</title>
        <authorList>
            <person name="Perez-Cataluna A."/>
            <person name="Figueras M.J."/>
            <person name="Salas-Masso N."/>
        </authorList>
    </citation>
    <scope>NUCLEOTIDE SEQUENCE [LARGE SCALE GENOMIC DNA]</scope>
    <source>
        <strain evidence="1 2">CECT 7386</strain>
    </source>
</reference>
<evidence type="ECO:0008006" key="3">
    <source>
        <dbReference type="Google" id="ProtNLM"/>
    </source>
</evidence>
<dbReference type="AlphaFoldDB" id="A0AAX2AJF4"/>
<evidence type="ECO:0000313" key="1">
    <source>
        <dbReference type="EMBL" id="RXK16467.1"/>
    </source>
</evidence>
<dbReference type="InterPro" id="IPR010927">
    <property type="entry name" value="T4SS_TraH"/>
</dbReference>
<evidence type="ECO:0000313" key="2">
    <source>
        <dbReference type="Proteomes" id="UP000290092"/>
    </source>
</evidence>
<dbReference type="Pfam" id="PF06122">
    <property type="entry name" value="TraH"/>
    <property type="match status" value="1"/>
</dbReference>
<dbReference type="EMBL" id="NXID01000008">
    <property type="protein sequence ID" value="RXK16467.1"/>
    <property type="molecule type" value="Genomic_DNA"/>
</dbReference>
<dbReference type="Proteomes" id="UP000290092">
    <property type="component" value="Unassembled WGS sequence"/>
</dbReference>
<sequence>MYYLWVRSIKMKNKIISFFIVLCLVANVFATDLKDMITDYRSSSGTWESPSTGTKYHYGGSYEFTFNGSNKFQPLITYETPSFKVGCNGVSLKGGFVGLLGLNEIKDQIKDAGASLAWGAMIALQYAVPALFDVFNKIRSWAATIQRMLQNACNIGTMLATSTISGNKAMQTVNNAINDNPISDTLQSGMTGLDGVFKEIDKFTNCSNLSTAPGPNGEISPAAKCMEKLGSTKPNPPKNSTNITAARFINTNIPIPDKSENKLFIDKLSNLLDNGKIDSTTVATGTDLAEFKNLIKITRVFFGDLAVDIDSYKSNVLAGTEAFEGKKGYEKGSYKISTKLIKDSLKKTASGDMKEQTPQKFKKIPAVISSAENAANALIYGIKKQTNTSNCGDGYCYIDDNTVYYYDFAESDDRHVGSGIVSDTTTSTKESLKLTWSGAYNESLKSIRTLVRKKTNIEPTYKTIYDDLKSTTIESNSFSTTIPLVVPNATRYVEIITKIEKVSNKETYLSAYLKNILAEQNSIQIARSLLNMLKGKISDLSQISGKVGDVLAFENDLLERKKAIEIEIDKIIDKSKDSKDLNEIFLSIEQELQNKKVRNF</sequence>
<gene>
    <name evidence="1" type="ORF">CP985_03385</name>
</gene>
<comment type="caution">
    <text evidence="1">The sequence shown here is derived from an EMBL/GenBank/DDBJ whole genome shotgun (WGS) entry which is preliminary data.</text>
</comment>
<proteinExistence type="predicted"/>
<organism evidence="1 2">
    <name type="scientific">Malaciobacter mytili LMG 24559</name>
    <dbReference type="NCBI Taxonomy" id="1032238"/>
    <lineage>
        <taxon>Bacteria</taxon>
        <taxon>Pseudomonadati</taxon>
        <taxon>Campylobacterota</taxon>
        <taxon>Epsilonproteobacteria</taxon>
        <taxon>Campylobacterales</taxon>
        <taxon>Arcobacteraceae</taxon>
        <taxon>Malaciobacter</taxon>
    </lineage>
</organism>
<keyword evidence="2" id="KW-1185">Reference proteome</keyword>